<protein>
    <submittedName>
        <fullName evidence="1">Uncharacterized protein</fullName>
    </submittedName>
</protein>
<reference evidence="1" key="1">
    <citation type="submission" date="2023-10" db="EMBL/GenBank/DDBJ databases">
        <authorList>
            <person name="Rodriguez Cubillos JULIANA M."/>
            <person name="De Vega J."/>
        </authorList>
    </citation>
    <scope>NUCLEOTIDE SEQUENCE</scope>
</reference>
<name>A0ACB0IVQ9_TRIPR</name>
<gene>
    <name evidence="1" type="ORF">MILVUS5_LOCUS6410</name>
</gene>
<sequence length="46" mass="5151">MHLVAMIGELEPGKHTEELDGWHVLNHTLVAIAVGWEEQCEGNNNQ</sequence>
<organism evidence="1 2">
    <name type="scientific">Trifolium pratense</name>
    <name type="common">Red clover</name>
    <dbReference type="NCBI Taxonomy" id="57577"/>
    <lineage>
        <taxon>Eukaryota</taxon>
        <taxon>Viridiplantae</taxon>
        <taxon>Streptophyta</taxon>
        <taxon>Embryophyta</taxon>
        <taxon>Tracheophyta</taxon>
        <taxon>Spermatophyta</taxon>
        <taxon>Magnoliopsida</taxon>
        <taxon>eudicotyledons</taxon>
        <taxon>Gunneridae</taxon>
        <taxon>Pentapetalae</taxon>
        <taxon>rosids</taxon>
        <taxon>fabids</taxon>
        <taxon>Fabales</taxon>
        <taxon>Fabaceae</taxon>
        <taxon>Papilionoideae</taxon>
        <taxon>50 kb inversion clade</taxon>
        <taxon>NPAAA clade</taxon>
        <taxon>Hologalegina</taxon>
        <taxon>IRL clade</taxon>
        <taxon>Trifolieae</taxon>
        <taxon>Trifolium</taxon>
    </lineage>
</organism>
<comment type="caution">
    <text evidence="1">The sequence shown here is derived from an EMBL/GenBank/DDBJ whole genome shotgun (WGS) entry which is preliminary data.</text>
</comment>
<evidence type="ECO:0000313" key="2">
    <source>
        <dbReference type="Proteomes" id="UP001177021"/>
    </source>
</evidence>
<dbReference type="Proteomes" id="UP001177021">
    <property type="component" value="Unassembled WGS sequence"/>
</dbReference>
<dbReference type="EMBL" id="CASHSV030000002">
    <property type="protein sequence ID" value="CAJ2635802.1"/>
    <property type="molecule type" value="Genomic_DNA"/>
</dbReference>
<keyword evidence="2" id="KW-1185">Reference proteome</keyword>
<accession>A0ACB0IVQ9</accession>
<proteinExistence type="predicted"/>
<evidence type="ECO:0000313" key="1">
    <source>
        <dbReference type="EMBL" id="CAJ2635802.1"/>
    </source>
</evidence>